<gene>
    <name evidence="7" type="ORF">OU421_12335</name>
</gene>
<dbReference type="PANTHER" id="PTHR43278:SF1">
    <property type="entry name" value="IRON-SULFUR FLAVOPROTEIN MJ1083"/>
    <property type="match status" value="1"/>
</dbReference>
<evidence type="ECO:0000256" key="2">
    <source>
        <dbReference type="ARBA" id="ARBA00001966"/>
    </source>
</evidence>
<keyword evidence="3" id="KW-0285">Flavoprotein</keyword>
<dbReference type="GO" id="GO:0016491">
    <property type="term" value="F:oxidoreductase activity"/>
    <property type="evidence" value="ECO:0007669"/>
    <property type="project" value="InterPro"/>
</dbReference>
<dbReference type="InterPro" id="IPR005025">
    <property type="entry name" value="FMN_Rdtase-like_dom"/>
</dbReference>
<dbReference type="Gene3D" id="3.40.50.360">
    <property type="match status" value="1"/>
</dbReference>
<keyword evidence="4" id="KW-0288">FMN</keyword>
<comment type="cofactor">
    <cofactor evidence="1">
        <name>FMN</name>
        <dbReference type="ChEBI" id="CHEBI:58210"/>
    </cofactor>
</comment>
<dbReference type="Proteomes" id="UP001163096">
    <property type="component" value="Chromosome"/>
</dbReference>
<accession>A0A9X9S3D7</accession>
<feature type="domain" description="NADPH-dependent FMN reductase-like" evidence="6">
    <location>
        <begin position="1"/>
        <end position="148"/>
    </location>
</feature>
<organism evidence="7 8">
    <name type="scientific">Methanogenium organophilum</name>
    <dbReference type="NCBI Taxonomy" id="2199"/>
    <lineage>
        <taxon>Archaea</taxon>
        <taxon>Methanobacteriati</taxon>
        <taxon>Methanobacteriota</taxon>
        <taxon>Stenosarchaea group</taxon>
        <taxon>Methanomicrobia</taxon>
        <taxon>Methanomicrobiales</taxon>
        <taxon>Methanomicrobiaceae</taxon>
        <taxon>Methanogenium</taxon>
    </lineage>
</organism>
<dbReference type="EMBL" id="CP113361">
    <property type="protein sequence ID" value="WAI01184.1"/>
    <property type="molecule type" value="Genomic_DNA"/>
</dbReference>
<protein>
    <submittedName>
        <fullName evidence="7">Flavodoxin family protein</fullName>
    </submittedName>
</protein>
<dbReference type="RefSeq" id="WP_268186403.1">
    <property type="nucleotide sequence ID" value="NZ_CP113361.1"/>
</dbReference>
<comment type="cofactor">
    <cofactor evidence="2">
        <name>[4Fe-4S] cluster</name>
        <dbReference type="ChEBI" id="CHEBI:49883"/>
    </cofactor>
</comment>
<dbReference type="SUPFAM" id="SSF52218">
    <property type="entry name" value="Flavoproteins"/>
    <property type="match status" value="1"/>
</dbReference>
<dbReference type="KEGG" id="mou:OU421_12335"/>
<dbReference type="PANTHER" id="PTHR43278">
    <property type="entry name" value="NAD(P)H-DEPENDENT FMN-CONTAINING OXIDOREDUCTASE YWQN-RELATED"/>
    <property type="match status" value="1"/>
</dbReference>
<dbReference type="Pfam" id="PF03358">
    <property type="entry name" value="FMN_red"/>
    <property type="match status" value="1"/>
</dbReference>
<evidence type="ECO:0000313" key="7">
    <source>
        <dbReference type="EMBL" id="WAI01184.1"/>
    </source>
</evidence>
<evidence type="ECO:0000256" key="3">
    <source>
        <dbReference type="ARBA" id="ARBA00022630"/>
    </source>
</evidence>
<dbReference type="AlphaFoldDB" id="A0A9X9S3D7"/>
<sequence length="222" mass="24312">MKILAINASPRGKNSNTLQLVEAAIAGAADAGAQIEYLDICRYDIRYCTGCGKCYQTGECPIQDDYADILSKMQNADGLIIGTPVYINAVTAQLKTMLDRMADIIHCQAFTRKYGIVITTGGGGGTDDVISYLGNTLQVLGANMCGSVGAIMAEGPEKFEQQKNEATKMGKILVNAITNQIEFPEQEELHAQMRVRMSALVSANRENMQHEYQYLKEKGWIE</sequence>
<dbReference type="GeneID" id="76835903"/>
<evidence type="ECO:0000259" key="6">
    <source>
        <dbReference type="Pfam" id="PF03358"/>
    </source>
</evidence>
<evidence type="ECO:0000313" key="8">
    <source>
        <dbReference type="Proteomes" id="UP001163096"/>
    </source>
</evidence>
<evidence type="ECO:0000256" key="1">
    <source>
        <dbReference type="ARBA" id="ARBA00001917"/>
    </source>
</evidence>
<evidence type="ECO:0000256" key="5">
    <source>
        <dbReference type="ARBA" id="ARBA00038292"/>
    </source>
</evidence>
<proteinExistence type="inferred from homology"/>
<evidence type="ECO:0000256" key="4">
    <source>
        <dbReference type="ARBA" id="ARBA00022643"/>
    </source>
</evidence>
<dbReference type="InterPro" id="IPR029039">
    <property type="entry name" value="Flavoprotein-like_sf"/>
</dbReference>
<comment type="similarity">
    <text evidence="5">Belongs to the SsuE family. Isf subfamily.</text>
</comment>
<reference evidence="7" key="1">
    <citation type="submission" date="2022-11" db="EMBL/GenBank/DDBJ databases">
        <title>Complete genome sequence of Methanogenium organophilum DSM 3596.</title>
        <authorList>
            <person name="Chen S.-C."/>
            <person name="Lai S.-J."/>
            <person name="You Y.-T."/>
        </authorList>
    </citation>
    <scope>NUCLEOTIDE SEQUENCE</scope>
    <source>
        <strain evidence="7">DSM 3596</strain>
    </source>
</reference>
<dbReference type="InterPro" id="IPR051796">
    <property type="entry name" value="ISF_SsuE-like"/>
</dbReference>
<keyword evidence="8" id="KW-1185">Reference proteome</keyword>
<name>A0A9X9S3D7_METOG</name>